<proteinExistence type="inferred from homology"/>
<evidence type="ECO:0000256" key="8">
    <source>
        <dbReference type="ARBA" id="ARBA00023136"/>
    </source>
</evidence>
<dbReference type="CDD" id="cd07765">
    <property type="entry name" value="KRAB_A-box"/>
    <property type="match status" value="1"/>
</dbReference>
<evidence type="ECO:0000256" key="12">
    <source>
        <dbReference type="RuleBase" id="RU004439"/>
    </source>
</evidence>
<dbReference type="PROSITE" id="PS50804">
    <property type="entry name" value="SCAN_BOX"/>
    <property type="match status" value="1"/>
</dbReference>
<dbReference type="InterPro" id="IPR007110">
    <property type="entry name" value="Ig-like_dom"/>
</dbReference>
<comment type="subcellular location">
    <subcellularLocation>
        <location evidence="1">Membrane</location>
        <topology evidence="1">Single-pass type I membrane protein</topology>
    </subcellularLocation>
</comment>
<dbReference type="InterPro" id="IPR013783">
    <property type="entry name" value="Ig-like_fold"/>
</dbReference>
<evidence type="ECO:0000256" key="5">
    <source>
        <dbReference type="ARBA" id="ARBA00022859"/>
    </source>
</evidence>
<feature type="region of interest" description="Disordered" evidence="13">
    <location>
        <begin position="260"/>
        <end position="293"/>
    </location>
</feature>
<evidence type="ECO:0000256" key="9">
    <source>
        <dbReference type="ARBA" id="ARBA00023157"/>
    </source>
</evidence>
<dbReference type="InterPro" id="IPR038269">
    <property type="entry name" value="SCAN_sf"/>
</dbReference>
<dbReference type="GO" id="GO:0042612">
    <property type="term" value="C:MHC class I protein complex"/>
    <property type="evidence" value="ECO:0007669"/>
    <property type="project" value="UniProtKB-KW"/>
</dbReference>
<dbReference type="GO" id="GO:0009897">
    <property type="term" value="C:external side of plasma membrane"/>
    <property type="evidence" value="ECO:0007669"/>
    <property type="project" value="TreeGrafter"/>
</dbReference>
<dbReference type="Pfam" id="PF07654">
    <property type="entry name" value="C1-set"/>
    <property type="match status" value="1"/>
</dbReference>
<evidence type="ECO:0000256" key="7">
    <source>
        <dbReference type="ARBA" id="ARBA00023015"/>
    </source>
</evidence>
<feature type="compositionally biased region" description="Basic and acidic residues" evidence="13">
    <location>
        <begin position="273"/>
        <end position="287"/>
    </location>
</feature>
<keyword evidence="6 14" id="KW-1133">Transmembrane helix</keyword>
<dbReference type="InterPro" id="IPR003309">
    <property type="entry name" value="SCAN_dom"/>
</dbReference>
<evidence type="ECO:0000256" key="2">
    <source>
        <dbReference type="ARBA" id="ARBA00022451"/>
    </source>
</evidence>
<feature type="domain" description="Ig-like" evidence="17">
    <location>
        <begin position="527"/>
        <end position="615"/>
    </location>
</feature>
<keyword evidence="8 14" id="KW-0472">Membrane</keyword>
<keyword evidence="10" id="KW-0804">Transcription</keyword>
<evidence type="ECO:0000256" key="14">
    <source>
        <dbReference type="SAM" id="Phobius"/>
    </source>
</evidence>
<dbReference type="Gene3D" id="3.30.500.10">
    <property type="entry name" value="MHC class I-like antigen recognition-like"/>
    <property type="match status" value="1"/>
</dbReference>
<dbReference type="SUPFAM" id="SSF47353">
    <property type="entry name" value="Retrovirus capsid dimerization domain-like"/>
    <property type="match status" value="1"/>
</dbReference>
<keyword evidence="3 14" id="KW-0812">Transmembrane</keyword>
<keyword evidence="11" id="KW-0325">Glycoprotein</keyword>
<dbReference type="SUPFAM" id="SSF54452">
    <property type="entry name" value="MHC antigen-recognition domain"/>
    <property type="match status" value="1"/>
</dbReference>
<dbReference type="PROSITE" id="PS50835">
    <property type="entry name" value="IG_LIKE"/>
    <property type="match status" value="1"/>
</dbReference>
<dbReference type="Gene3D" id="1.10.4020.10">
    <property type="entry name" value="DNA breaking-rejoining enzymes"/>
    <property type="match status" value="1"/>
</dbReference>
<comment type="similarity">
    <text evidence="12">Belongs to the MHC class I family.</text>
</comment>
<dbReference type="GO" id="GO:0006955">
    <property type="term" value="P:immune response"/>
    <property type="evidence" value="ECO:0007669"/>
    <property type="project" value="TreeGrafter"/>
</dbReference>
<dbReference type="FunFam" id="1.10.4020.10:FF:000005">
    <property type="entry name" value="Uncharacterized protein"/>
    <property type="match status" value="1"/>
</dbReference>
<evidence type="ECO:0000259" key="16">
    <source>
        <dbReference type="PROSITE" id="PS50805"/>
    </source>
</evidence>
<dbReference type="Proteomes" id="UP001474421">
    <property type="component" value="Unassembled WGS sequence"/>
</dbReference>
<protein>
    <submittedName>
        <fullName evidence="18">Class I histocompatibility antigen F10 alpha chain-like</fullName>
    </submittedName>
</protein>
<evidence type="ECO:0000256" key="4">
    <source>
        <dbReference type="ARBA" id="ARBA00022729"/>
    </source>
</evidence>
<dbReference type="SMART" id="SM00431">
    <property type="entry name" value="SCAN"/>
    <property type="match status" value="1"/>
</dbReference>
<dbReference type="InterPro" id="IPR011162">
    <property type="entry name" value="MHC_I/II-like_Ag-recog"/>
</dbReference>
<dbReference type="GO" id="GO:0006355">
    <property type="term" value="P:regulation of DNA-templated transcription"/>
    <property type="evidence" value="ECO:0007669"/>
    <property type="project" value="InterPro"/>
</dbReference>
<dbReference type="InterPro" id="IPR037055">
    <property type="entry name" value="MHC_I-like_Ag-recog_sf"/>
</dbReference>
<dbReference type="InterPro" id="IPR011161">
    <property type="entry name" value="MHC_I-like_Ag-recog"/>
</dbReference>
<dbReference type="Gene3D" id="6.10.140.140">
    <property type="match status" value="1"/>
</dbReference>
<evidence type="ECO:0000313" key="19">
    <source>
        <dbReference type="Proteomes" id="UP001474421"/>
    </source>
</evidence>
<dbReference type="FunFam" id="3.30.500.10:FF:000001">
    <property type="entry name" value="H-2 class I histocompatibility antigen, alpha chain"/>
    <property type="match status" value="1"/>
</dbReference>
<evidence type="ECO:0000256" key="13">
    <source>
        <dbReference type="SAM" id="MobiDB-lite"/>
    </source>
</evidence>
<dbReference type="InterPro" id="IPR001039">
    <property type="entry name" value="MHC_I_a_a1/a2"/>
</dbReference>
<keyword evidence="4" id="KW-0732">Signal</keyword>
<feature type="transmembrane region" description="Helical" evidence="14">
    <location>
        <begin position="625"/>
        <end position="649"/>
    </location>
</feature>
<dbReference type="GO" id="GO:0005615">
    <property type="term" value="C:extracellular space"/>
    <property type="evidence" value="ECO:0007669"/>
    <property type="project" value="TreeGrafter"/>
</dbReference>
<keyword evidence="2" id="KW-0490">MHC I</keyword>
<evidence type="ECO:0000259" key="15">
    <source>
        <dbReference type="PROSITE" id="PS50804"/>
    </source>
</evidence>
<feature type="domain" description="KRAB" evidence="16">
    <location>
        <begin position="213"/>
        <end position="287"/>
    </location>
</feature>
<dbReference type="EMBL" id="JAOTOJ010000002">
    <property type="protein sequence ID" value="KAK9405462.1"/>
    <property type="molecule type" value="Genomic_DNA"/>
</dbReference>
<feature type="domain" description="SCAN box" evidence="15">
    <location>
        <begin position="57"/>
        <end position="135"/>
    </location>
</feature>
<dbReference type="AlphaFoldDB" id="A0AAW1BVT5"/>
<keyword evidence="7" id="KW-0805">Transcription regulation</keyword>
<keyword evidence="9" id="KW-1015">Disulfide bond</keyword>
<name>A0AAW1BVT5_CROAD</name>
<evidence type="ECO:0000313" key="18">
    <source>
        <dbReference type="EMBL" id="KAK9405462.1"/>
    </source>
</evidence>
<dbReference type="InterPro" id="IPR036179">
    <property type="entry name" value="Ig-like_dom_sf"/>
</dbReference>
<dbReference type="SUPFAM" id="SSF48726">
    <property type="entry name" value="Immunoglobulin"/>
    <property type="match status" value="1"/>
</dbReference>
<dbReference type="PRINTS" id="PR01638">
    <property type="entry name" value="MHCCLASSI"/>
</dbReference>
<evidence type="ECO:0000256" key="3">
    <source>
        <dbReference type="ARBA" id="ARBA00022692"/>
    </source>
</evidence>
<dbReference type="FunFam" id="2.60.40.10:FF:000204">
    <property type="entry name" value="Major histocompatibility complex, class I-related protein"/>
    <property type="match status" value="1"/>
</dbReference>
<reference evidence="18 19" key="1">
    <citation type="journal article" date="2024" name="Proc. Natl. Acad. Sci. U.S.A.">
        <title>The genetic regulatory architecture and epigenomic basis for age-related changes in rattlesnake venom.</title>
        <authorList>
            <person name="Hogan M.P."/>
            <person name="Holding M.L."/>
            <person name="Nystrom G.S."/>
            <person name="Colston T.J."/>
            <person name="Bartlett D.A."/>
            <person name="Mason A.J."/>
            <person name="Ellsworth S.A."/>
            <person name="Rautsaw R.M."/>
            <person name="Lawrence K.C."/>
            <person name="Strickland J.L."/>
            <person name="He B."/>
            <person name="Fraser P."/>
            <person name="Margres M.J."/>
            <person name="Gilbert D.M."/>
            <person name="Gibbs H.L."/>
            <person name="Parkinson C.L."/>
            <person name="Rokyta D.R."/>
        </authorList>
    </citation>
    <scope>NUCLEOTIDE SEQUENCE [LARGE SCALE GENOMIC DNA]</scope>
    <source>
        <strain evidence="18">DRR0105</strain>
    </source>
</reference>
<dbReference type="InterPro" id="IPR001909">
    <property type="entry name" value="KRAB"/>
</dbReference>
<evidence type="ECO:0000256" key="11">
    <source>
        <dbReference type="ARBA" id="ARBA00023180"/>
    </source>
</evidence>
<evidence type="ECO:0000256" key="6">
    <source>
        <dbReference type="ARBA" id="ARBA00022989"/>
    </source>
</evidence>
<sequence length="672" mass="76458">MFRILVETVLTPESKEEAVDSVGGLEAVEARSPGGEHWEKNVNKILGEEKGNSYVQRQHFRQFRYRKCAGPRTVYSQLHDLCCQWLKPGEHTKAEILDLVVLEQFLTILPPDMKTWIRECGAETCSQAVALAEGFLLSQMEDKKPKIQGLFVDNDFPQIKKAAPSDEGQRQFFKQILENEDAVLQGNEKSLARDVSSFVSEVFPSAQPTLGPLSFEDVAVYFTEEECPVLNASQVALQLEVMVENYQNLSFLGRGARQKEDESQRISLKRGRSTQEEPQSERTEDRPNVPPDLGIRVPKCKRGEFRCKRPLSRTAEAMGLRWGLLWLLGAAASCLLEGSLGSSPRLIRVSYSSATEACPGLSPFTAEGYVDDQLITRYESHTRKMHPRVDWINTLEKEDSRFYNRYTWILQKDQKDFQENVQMLQRRYNQSGGFHIVQMMIFCEVGEDGKRSGRWQYGYDGRDFLDYEIGTGIWTAADKEAQGIKRKWEDETAIKQRFTGYLESTCMEWLQKNDHYGSGTSLREVAPVVTMSSRTEADGMERHVCRIHGFYPREIDASWMRDGEFWLQDTFHGSVAPNSDGTYYYSLGIQIDPKERGRYRCHVEHDSLQEPLDLALKVPESSSSLGLIISVSVAGFILACAICGILAFLRFGRREDDPRNDPSCKPPLMTSC</sequence>
<dbReference type="PROSITE" id="PS50805">
    <property type="entry name" value="KRAB"/>
    <property type="match status" value="1"/>
</dbReference>
<dbReference type="SUPFAM" id="SSF109640">
    <property type="entry name" value="KRAB domain (Kruppel-associated box)"/>
    <property type="match status" value="1"/>
</dbReference>
<dbReference type="InterPro" id="IPR003597">
    <property type="entry name" value="Ig_C1-set"/>
</dbReference>
<dbReference type="CDD" id="cd07936">
    <property type="entry name" value="SCAN"/>
    <property type="match status" value="1"/>
</dbReference>
<dbReference type="Pfam" id="PF01352">
    <property type="entry name" value="KRAB"/>
    <property type="match status" value="1"/>
</dbReference>
<evidence type="ECO:0000256" key="10">
    <source>
        <dbReference type="ARBA" id="ARBA00023163"/>
    </source>
</evidence>
<organism evidence="18 19">
    <name type="scientific">Crotalus adamanteus</name>
    <name type="common">Eastern diamondback rattlesnake</name>
    <dbReference type="NCBI Taxonomy" id="8729"/>
    <lineage>
        <taxon>Eukaryota</taxon>
        <taxon>Metazoa</taxon>
        <taxon>Chordata</taxon>
        <taxon>Craniata</taxon>
        <taxon>Vertebrata</taxon>
        <taxon>Euteleostomi</taxon>
        <taxon>Lepidosauria</taxon>
        <taxon>Squamata</taxon>
        <taxon>Bifurcata</taxon>
        <taxon>Unidentata</taxon>
        <taxon>Episquamata</taxon>
        <taxon>Toxicofera</taxon>
        <taxon>Serpentes</taxon>
        <taxon>Colubroidea</taxon>
        <taxon>Viperidae</taxon>
        <taxon>Crotalinae</taxon>
        <taxon>Crotalus</taxon>
    </lineage>
</organism>
<dbReference type="PROSITE" id="PS00290">
    <property type="entry name" value="IG_MHC"/>
    <property type="match status" value="1"/>
</dbReference>
<evidence type="ECO:0000259" key="17">
    <source>
        <dbReference type="PROSITE" id="PS50835"/>
    </source>
</evidence>
<dbReference type="SMART" id="SM00349">
    <property type="entry name" value="KRAB"/>
    <property type="match status" value="1"/>
</dbReference>
<dbReference type="Pfam" id="PF00129">
    <property type="entry name" value="MHC_I"/>
    <property type="match status" value="1"/>
</dbReference>
<keyword evidence="19" id="KW-1185">Reference proteome</keyword>
<dbReference type="InterPro" id="IPR050208">
    <property type="entry name" value="MHC_class-I_related"/>
</dbReference>
<dbReference type="PANTHER" id="PTHR16675">
    <property type="entry name" value="MHC CLASS I-RELATED"/>
    <property type="match status" value="1"/>
</dbReference>
<dbReference type="PANTHER" id="PTHR16675:SF242">
    <property type="entry name" value="MAJOR HISTOCOMPATIBILITY COMPLEX CLASS I-RELATED GENE PROTEIN"/>
    <property type="match status" value="1"/>
</dbReference>
<dbReference type="InterPro" id="IPR036051">
    <property type="entry name" value="KRAB_dom_sf"/>
</dbReference>
<gene>
    <name evidence="18" type="ORF">NXF25_004236</name>
</gene>
<keyword evidence="5" id="KW-0391">Immunity</keyword>
<accession>A0AAW1BVT5</accession>
<dbReference type="Gene3D" id="2.60.40.10">
    <property type="entry name" value="Immunoglobulins"/>
    <property type="match status" value="1"/>
</dbReference>
<evidence type="ECO:0000256" key="1">
    <source>
        <dbReference type="ARBA" id="ARBA00004479"/>
    </source>
</evidence>
<comment type="caution">
    <text evidence="18">The sequence shown here is derived from an EMBL/GenBank/DDBJ whole genome shotgun (WGS) entry which is preliminary data.</text>
</comment>
<dbReference type="SMART" id="SM00407">
    <property type="entry name" value="IGc1"/>
    <property type="match status" value="1"/>
</dbReference>
<dbReference type="GO" id="GO:0002474">
    <property type="term" value="P:antigen processing and presentation of peptide antigen via MHC class I"/>
    <property type="evidence" value="ECO:0007669"/>
    <property type="project" value="UniProtKB-KW"/>
</dbReference>
<dbReference type="InterPro" id="IPR003006">
    <property type="entry name" value="Ig/MHC_CS"/>
</dbReference>
<dbReference type="Pfam" id="PF02023">
    <property type="entry name" value="SCAN"/>
    <property type="match status" value="1"/>
</dbReference>